<proteinExistence type="predicted"/>
<reference evidence="8" key="1">
    <citation type="journal article" date="2020" name="Nat. Commun.">
        <title>Large-scale genome sequencing of mycorrhizal fungi provides insights into the early evolution of symbiotic traits.</title>
        <authorList>
            <person name="Miyauchi S."/>
            <person name="Kiss E."/>
            <person name="Kuo A."/>
            <person name="Drula E."/>
            <person name="Kohler A."/>
            <person name="Sanchez-Garcia M."/>
            <person name="Morin E."/>
            <person name="Andreopoulos B."/>
            <person name="Barry K.W."/>
            <person name="Bonito G."/>
            <person name="Buee M."/>
            <person name="Carver A."/>
            <person name="Chen C."/>
            <person name="Cichocki N."/>
            <person name="Clum A."/>
            <person name="Culley D."/>
            <person name="Crous P.W."/>
            <person name="Fauchery L."/>
            <person name="Girlanda M."/>
            <person name="Hayes R.D."/>
            <person name="Keri Z."/>
            <person name="LaButti K."/>
            <person name="Lipzen A."/>
            <person name="Lombard V."/>
            <person name="Magnuson J."/>
            <person name="Maillard F."/>
            <person name="Murat C."/>
            <person name="Nolan M."/>
            <person name="Ohm R.A."/>
            <person name="Pangilinan J."/>
            <person name="Pereira M.F."/>
            <person name="Perotto S."/>
            <person name="Peter M."/>
            <person name="Pfister S."/>
            <person name="Riley R."/>
            <person name="Sitrit Y."/>
            <person name="Stielow J.B."/>
            <person name="Szollosi G."/>
            <person name="Zifcakova L."/>
            <person name="Stursova M."/>
            <person name="Spatafora J.W."/>
            <person name="Tedersoo L."/>
            <person name="Vaario L.M."/>
            <person name="Yamada A."/>
            <person name="Yan M."/>
            <person name="Wang P."/>
            <person name="Xu J."/>
            <person name="Bruns T."/>
            <person name="Baldrian P."/>
            <person name="Vilgalys R."/>
            <person name="Dunand C."/>
            <person name="Henrissat B."/>
            <person name="Grigoriev I.V."/>
            <person name="Hibbett D."/>
            <person name="Nagy L.G."/>
            <person name="Martin F.M."/>
        </authorList>
    </citation>
    <scope>NUCLEOTIDE SEQUENCE</scope>
    <source>
        <strain evidence="8">UP504</strain>
    </source>
</reference>
<evidence type="ECO:0000256" key="7">
    <source>
        <dbReference type="SAM" id="MobiDB-lite"/>
    </source>
</evidence>
<dbReference type="GO" id="GO:0004106">
    <property type="term" value="F:chorismate mutase activity"/>
    <property type="evidence" value="ECO:0007669"/>
    <property type="project" value="UniProtKB-EC"/>
</dbReference>
<keyword evidence="4" id="KW-0057">Aromatic amino acid biosynthesis</keyword>
<keyword evidence="9" id="KW-1185">Reference proteome</keyword>
<gene>
    <name evidence="8" type="ORF">BS47DRAFT_1331340</name>
</gene>
<comment type="subcellular location">
    <subcellularLocation>
        <location evidence="1">Cytoplasm</location>
    </subcellularLocation>
</comment>
<evidence type="ECO:0000256" key="3">
    <source>
        <dbReference type="ARBA" id="ARBA00022490"/>
    </source>
</evidence>
<dbReference type="PROSITE" id="PS51169">
    <property type="entry name" value="CHORISMATE_MUT_3"/>
    <property type="match status" value="1"/>
</dbReference>
<organism evidence="8 9">
    <name type="scientific">Hydnum rufescens UP504</name>
    <dbReference type="NCBI Taxonomy" id="1448309"/>
    <lineage>
        <taxon>Eukaryota</taxon>
        <taxon>Fungi</taxon>
        <taxon>Dikarya</taxon>
        <taxon>Basidiomycota</taxon>
        <taxon>Agaricomycotina</taxon>
        <taxon>Agaricomycetes</taxon>
        <taxon>Cantharellales</taxon>
        <taxon>Hydnaceae</taxon>
        <taxon>Hydnum</taxon>
    </lineage>
</organism>
<keyword evidence="5" id="KW-0413">Isomerase</keyword>
<dbReference type="Proteomes" id="UP000886523">
    <property type="component" value="Unassembled WGS sequence"/>
</dbReference>
<evidence type="ECO:0000256" key="2">
    <source>
        <dbReference type="ARBA" id="ARBA00012404"/>
    </source>
</evidence>
<protein>
    <recommendedName>
        <fullName evidence="2">chorismate mutase</fullName>
        <ecNumber evidence="2">5.4.99.5</ecNumber>
    </recommendedName>
</protein>
<evidence type="ECO:0000256" key="1">
    <source>
        <dbReference type="ARBA" id="ARBA00004496"/>
    </source>
</evidence>
<dbReference type="EMBL" id="MU129007">
    <property type="protein sequence ID" value="KAF9510954.1"/>
    <property type="molecule type" value="Genomic_DNA"/>
</dbReference>
<feature type="region of interest" description="Disordered" evidence="7">
    <location>
        <begin position="234"/>
        <end position="257"/>
    </location>
</feature>
<dbReference type="AlphaFoldDB" id="A0A9P6DTU5"/>
<keyword evidence="4" id="KW-0584">Phenylalanine biosynthesis</keyword>
<dbReference type="InterPro" id="IPR037039">
    <property type="entry name" value="CM_AroQ_sf_eucaryotic"/>
</dbReference>
<evidence type="ECO:0000256" key="6">
    <source>
        <dbReference type="ARBA" id="ARBA00023979"/>
    </source>
</evidence>
<accession>A0A9P6DTU5</accession>
<keyword evidence="3" id="KW-0963">Cytoplasm</keyword>
<dbReference type="EC" id="5.4.99.5" evidence="2"/>
<evidence type="ECO:0000256" key="5">
    <source>
        <dbReference type="ARBA" id="ARBA00023235"/>
    </source>
</evidence>
<dbReference type="SUPFAM" id="SSF48600">
    <property type="entry name" value="Chorismate mutase II"/>
    <property type="match status" value="1"/>
</dbReference>
<dbReference type="PANTHER" id="PTHR21145:SF12">
    <property type="entry name" value="CHORISMATE MUTASE"/>
    <property type="match status" value="1"/>
</dbReference>
<evidence type="ECO:0000256" key="4">
    <source>
        <dbReference type="ARBA" id="ARBA00023222"/>
    </source>
</evidence>
<dbReference type="Gene3D" id="1.10.590.10">
    <property type="entry name" value="Chorismate mutase, AroQ class superfamily, eukaryotic"/>
    <property type="match status" value="1"/>
</dbReference>
<dbReference type="OrthoDB" id="191918at2759"/>
<dbReference type="GO" id="GO:0009094">
    <property type="term" value="P:L-phenylalanine biosynthetic process"/>
    <property type="evidence" value="ECO:0007669"/>
    <property type="project" value="UniProtKB-KW"/>
</dbReference>
<comment type="caution">
    <text evidence="8">The sequence shown here is derived from an EMBL/GenBank/DDBJ whole genome shotgun (WGS) entry which is preliminary data.</text>
</comment>
<dbReference type="PANTHER" id="PTHR21145">
    <property type="entry name" value="CHORISMATE MUTASE"/>
    <property type="match status" value="1"/>
</dbReference>
<sequence length="313" mass="35216">MLQNFVTQDDPLNLDNIRATLTRLEDTIIFALIERAQFALNPRMYERGAFKELVEQGFDGTWLEWFLQETETFHAKARRYTSPDEHPFTKNLPDPIIPPLSIPHILHPNNINANPSILSFYTRAIVPLVTRHATRELASLKRSHGKNGPEEFEDDGNYGSAAIADVSVLQVISRRVHYGKFVSESKFRSDPASFVPHILKPNPAALEALITKPAVERALLARIGKKTSIYGPELGPDGELPARGSIDGNQDGKGETNVGKWRVDVESVRELYESWIIPLTKEVEVEYLLHRLDDMSDVEIADLLESKDVAIKA</sequence>
<name>A0A9P6DTU5_9AGAM</name>
<dbReference type="InterPro" id="IPR008238">
    <property type="entry name" value="Chorismate_mutase_AroQ_euk"/>
</dbReference>
<keyword evidence="4" id="KW-0028">Amino-acid biosynthesis</keyword>
<dbReference type="NCBIfam" id="TIGR01802">
    <property type="entry name" value="CM_pl-yst"/>
    <property type="match status" value="1"/>
</dbReference>
<evidence type="ECO:0000313" key="9">
    <source>
        <dbReference type="Proteomes" id="UP000886523"/>
    </source>
</evidence>
<dbReference type="InterPro" id="IPR036263">
    <property type="entry name" value="Chorismate_II_sf"/>
</dbReference>
<dbReference type="GO" id="GO:0005737">
    <property type="term" value="C:cytoplasm"/>
    <property type="evidence" value="ECO:0007669"/>
    <property type="project" value="UniProtKB-SubCell"/>
</dbReference>
<comment type="catalytic activity">
    <reaction evidence="6">
        <text>chorismate = prephenate</text>
        <dbReference type="Rhea" id="RHEA:13897"/>
        <dbReference type="ChEBI" id="CHEBI:29748"/>
        <dbReference type="ChEBI" id="CHEBI:29934"/>
        <dbReference type="EC" id="5.4.99.5"/>
    </reaction>
    <physiologicalReaction direction="left-to-right" evidence="6">
        <dbReference type="Rhea" id="RHEA:13898"/>
    </physiologicalReaction>
</comment>
<dbReference type="GO" id="GO:0046417">
    <property type="term" value="P:chorismate metabolic process"/>
    <property type="evidence" value="ECO:0007669"/>
    <property type="project" value="InterPro"/>
</dbReference>
<evidence type="ECO:0000313" key="8">
    <source>
        <dbReference type="EMBL" id="KAF9510954.1"/>
    </source>
</evidence>